<name>A0A2U2PG45_9SPHI</name>
<dbReference type="Gene3D" id="1.20.120.450">
    <property type="entry name" value="dinb family like domain"/>
    <property type="match status" value="1"/>
</dbReference>
<evidence type="ECO:0000259" key="1">
    <source>
        <dbReference type="Pfam" id="PF12867"/>
    </source>
</evidence>
<dbReference type="OrthoDB" id="4295522at2"/>
<gene>
    <name evidence="2" type="ORF">DDR33_12265</name>
</gene>
<reference evidence="2 3" key="1">
    <citation type="submission" date="2018-04" db="EMBL/GenBank/DDBJ databases">
        <title>Pedobacter chongqingensis sp. nov., isolated from a rottenly hemp rope.</title>
        <authorList>
            <person name="Cai Y."/>
        </authorList>
    </citation>
    <scope>NUCLEOTIDE SEQUENCE [LARGE SCALE GENOMIC DNA]</scope>
    <source>
        <strain evidence="2 3">FJ4-8</strain>
    </source>
</reference>
<organism evidence="2 3">
    <name type="scientific">Pararcticibacter amylolyticus</name>
    <dbReference type="NCBI Taxonomy" id="2173175"/>
    <lineage>
        <taxon>Bacteria</taxon>
        <taxon>Pseudomonadati</taxon>
        <taxon>Bacteroidota</taxon>
        <taxon>Sphingobacteriia</taxon>
        <taxon>Sphingobacteriales</taxon>
        <taxon>Sphingobacteriaceae</taxon>
        <taxon>Pararcticibacter</taxon>
    </lineage>
</organism>
<comment type="caution">
    <text evidence="2">The sequence shown here is derived from an EMBL/GenBank/DDBJ whole genome shotgun (WGS) entry which is preliminary data.</text>
</comment>
<feature type="domain" description="DinB-like" evidence="1">
    <location>
        <begin position="12"/>
        <end position="143"/>
    </location>
</feature>
<accession>A0A2U2PG45</accession>
<dbReference type="RefSeq" id="WP_109416084.1">
    <property type="nucleotide sequence ID" value="NZ_QEAS01000009.1"/>
</dbReference>
<dbReference type="Pfam" id="PF12867">
    <property type="entry name" value="DinB_2"/>
    <property type="match status" value="1"/>
</dbReference>
<dbReference type="InterPro" id="IPR024775">
    <property type="entry name" value="DinB-like"/>
</dbReference>
<dbReference type="SUPFAM" id="SSF109854">
    <property type="entry name" value="DinB/YfiT-like putative metalloenzymes"/>
    <property type="match status" value="1"/>
</dbReference>
<dbReference type="Proteomes" id="UP000245647">
    <property type="component" value="Unassembled WGS sequence"/>
</dbReference>
<dbReference type="EMBL" id="QEAS01000009">
    <property type="protein sequence ID" value="PWG80377.1"/>
    <property type="molecule type" value="Genomic_DNA"/>
</dbReference>
<protein>
    <submittedName>
        <fullName evidence="2">DinB family protein</fullName>
    </submittedName>
</protein>
<keyword evidence="3" id="KW-1185">Reference proteome</keyword>
<dbReference type="InterPro" id="IPR034660">
    <property type="entry name" value="DinB/YfiT-like"/>
</dbReference>
<evidence type="ECO:0000313" key="3">
    <source>
        <dbReference type="Proteomes" id="UP000245647"/>
    </source>
</evidence>
<evidence type="ECO:0000313" key="2">
    <source>
        <dbReference type="EMBL" id="PWG80377.1"/>
    </source>
</evidence>
<sequence length="154" mass="17383">METVFNVIKVYRDNFSKLVSDLSEEEMNRIPAGFSNNIILNYVHVIVSQQVLCYRTTGLPYKIEESLIEKYRRGTVPADNVGKAELEQFTGMSIRLIEELRADYLNGLFDVFETYTTSSGSAITSIESAISYVAVHDGLHLGYSMALRRAVRNS</sequence>
<dbReference type="AlphaFoldDB" id="A0A2U2PG45"/>
<proteinExistence type="predicted"/>